<feature type="region of interest" description="Disordered" evidence="2">
    <location>
        <begin position="1"/>
        <end position="20"/>
    </location>
</feature>
<sequence>MSAHAEAVPGAMPGPAAEGRDGLRLDKFLVFARFVRTRGKAQALIEGRRVRINSQVVEKTHALVRPGDVLTFPQGRQIRVVRILQLPLRRGSAPDAALAYEDVPAAGQPVVAGGARLED</sequence>
<dbReference type="CDD" id="cd00165">
    <property type="entry name" value="S4"/>
    <property type="match status" value="1"/>
</dbReference>
<protein>
    <submittedName>
        <fullName evidence="4">RNA-binding S4 domain-containing protein</fullName>
    </submittedName>
</protein>
<keyword evidence="1" id="KW-0694">RNA-binding</keyword>
<feature type="domain" description="RNA-binding S4" evidence="3">
    <location>
        <begin position="23"/>
        <end position="89"/>
    </location>
</feature>
<organism evidence="4 5">
    <name type="scientific">Marinibaculum pumilum</name>
    <dbReference type="NCBI Taxonomy" id="1766165"/>
    <lineage>
        <taxon>Bacteria</taxon>
        <taxon>Pseudomonadati</taxon>
        <taxon>Pseudomonadota</taxon>
        <taxon>Alphaproteobacteria</taxon>
        <taxon>Rhodospirillales</taxon>
        <taxon>Rhodospirillaceae</taxon>
        <taxon>Marinibaculum</taxon>
    </lineage>
</organism>
<evidence type="ECO:0000313" key="4">
    <source>
        <dbReference type="EMBL" id="MFC3226985.1"/>
    </source>
</evidence>
<dbReference type="Proteomes" id="UP001595528">
    <property type="component" value="Unassembled WGS sequence"/>
</dbReference>
<dbReference type="Pfam" id="PF01479">
    <property type="entry name" value="S4"/>
    <property type="match status" value="1"/>
</dbReference>
<keyword evidence="5" id="KW-1185">Reference proteome</keyword>
<reference evidence="5" key="1">
    <citation type="journal article" date="2019" name="Int. J. Syst. Evol. Microbiol.">
        <title>The Global Catalogue of Microorganisms (GCM) 10K type strain sequencing project: providing services to taxonomists for standard genome sequencing and annotation.</title>
        <authorList>
            <consortium name="The Broad Institute Genomics Platform"/>
            <consortium name="The Broad Institute Genome Sequencing Center for Infectious Disease"/>
            <person name="Wu L."/>
            <person name="Ma J."/>
        </authorList>
    </citation>
    <scope>NUCLEOTIDE SEQUENCE [LARGE SCALE GENOMIC DNA]</scope>
    <source>
        <strain evidence="5">KCTC 42964</strain>
    </source>
</reference>
<proteinExistence type="predicted"/>
<dbReference type="SUPFAM" id="SSF55174">
    <property type="entry name" value="Alpha-L RNA-binding motif"/>
    <property type="match status" value="1"/>
</dbReference>
<accession>A0ABV7KXE9</accession>
<dbReference type="InterPro" id="IPR002942">
    <property type="entry name" value="S4_RNA-bd"/>
</dbReference>
<dbReference type="InterPro" id="IPR036986">
    <property type="entry name" value="S4_RNA-bd_sf"/>
</dbReference>
<dbReference type="Gene3D" id="3.10.290.10">
    <property type="entry name" value="RNA-binding S4 domain"/>
    <property type="match status" value="1"/>
</dbReference>
<dbReference type="RefSeq" id="WP_379899146.1">
    <property type="nucleotide sequence ID" value="NZ_JBHRTR010000019.1"/>
</dbReference>
<dbReference type="EMBL" id="JBHRTR010000019">
    <property type="protein sequence ID" value="MFC3226985.1"/>
    <property type="molecule type" value="Genomic_DNA"/>
</dbReference>
<evidence type="ECO:0000256" key="2">
    <source>
        <dbReference type="SAM" id="MobiDB-lite"/>
    </source>
</evidence>
<evidence type="ECO:0000313" key="5">
    <source>
        <dbReference type="Proteomes" id="UP001595528"/>
    </source>
</evidence>
<name>A0ABV7KXE9_9PROT</name>
<dbReference type="PROSITE" id="PS50889">
    <property type="entry name" value="S4"/>
    <property type="match status" value="1"/>
</dbReference>
<evidence type="ECO:0000259" key="3">
    <source>
        <dbReference type="SMART" id="SM00363"/>
    </source>
</evidence>
<gene>
    <name evidence="4" type="ORF">ACFOGJ_07080</name>
</gene>
<dbReference type="SMART" id="SM00363">
    <property type="entry name" value="S4"/>
    <property type="match status" value="1"/>
</dbReference>
<comment type="caution">
    <text evidence="4">The sequence shown here is derived from an EMBL/GenBank/DDBJ whole genome shotgun (WGS) entry which is preliminary data.</text>
</comment>
<evidence type="ECO:0000256" key="1">
    <source>
        <dbReference type="PROSITE-ProRule" id="PRU00182"/>
    </source>
</evidence>